<sequence>MYGEPRNRGARKPSRHCPRRSRSPQDNQRVQAHLAALGYRLSVEYDVREDSTLISMVKKGLGSAITPRLVAAPIPTEIQVRSLPVPLCRAIAVAILQDTLLPRAVFAFLDILKTEPWQL</sequence>
<dbReference type="InterPro" id="IPR005119">
    <property type="entry name" value="LysR_subst-bd"/>
</dbReference>
<dbReference type="CDD" id="cd05466">
    <property type="entry name" value="PBP2_LTTR_substrate"/>
    <property type="match status" value="1"/>
</dbReference>
<accession>A0A8J7DSQ9</accession>
<gene>
    <name evidence="3" type="ORF">IQ241_25215</name>
</gene>
<evidence type="ECO:0000259" key="2">
    <source>
        <dbReference type="Pfam" id="PF03466"/>
    </source>
</evidence>
<reference evidence="3" key="1">
    <citation type="submission" date="2020-10" db="EMBL/GenBank/DDBJ databases">
        <authorList>
            <person name="Castelo-Branco R."/>
            <person name="Eusebio N."/>
            <person name="Adriana R."/>
            <person name="Vieira A."/>
            <person name="Brugerolle De Fraissinette N."/>
            <person name="Rezende De Castro R."/>
            <person name="Schneider M.P."/>
            <person name="Vasconcelos V."/>
            <person name="Leao P.N."/>
        </authorList>
    </citation>
    <scope>NUCLEOTIDE SEQUENCE</scope>
    <source>
        <strain evidence="3">LEGE 07310</strain>
    </source>
</reference>
<evidence type="ECO:0000313" key="4">
    <source>
        <dbReference type="Proteomes" id="UP000636505"/>
    </source>
</evidence>
<evidence type="ECO:0000256" key="1">
    <source>
        <dbReference type="SAM" id="MobiDB-lite"/>
    </source>
</evidence>
<proteinExistence type="predicted"/>
<dbReference type="Pfam" id="PF03466">
    <property type="entry name" value="LysR_substrate"/>
    <property type="match status" value="1"/>
</dbReference>
<evidence type="ECO:0000313" key="3">
    <source>
        <dbReference type="EMBL" id="MBE9080539.1"/>
    </source>
</evidence>
<dbReference type="SUPFAM" id="SSF53850">
    <property type="entry name" value="Periplasmic binding protein-like II"/>
    <property type="match status" value="1"/>
</dbReference>
<dbReference type="EMBL" id="JADEXG010000148">
    <property type="protein sequence ID" value="MBE9080539.1"/>
    <property type="molecule type" value="Genomic_DNA"/>
</dbReference>
<protein>
    <submittedName>
        <fullName evidence="3">LysR family transcriptional regulator substrate-binding protein</fullName>
    </submittedName>
</protein>
<feature type="region of interest" description="Disordered" evidence="1">
    <location>
        <begin position="1"/>
        <end position="28"/>
    </location>
</feature>
<organism evidence="3 4">
    <name type="scientific">Vasconcelosia minhoensis LEGE 07310</name>
    <dbReference type="NCBI Taxonomy" id="915328"/>
    <lineage>
        <taxon>Bacteria</taxon>
        <taxon>Bacillati</taxon>
        <taxon>Cyanobacteriota</taxon>
        <taxon>Cyanophyceae</taxon>
        <taxon>Nodosilineales</taxon>
        <taxon>Cymatolegaceae</taxon>
        <taxon>Vasconcelosia</taxon>
        <taxon>Vasconcelosia minhoensis</taxon>
    </lineage>
</organism>
<dbReference type="Gene3D" id="3.40.190.290">
    <property type="match status" value="1"/>
</dbReference>
<keyword evidence="4" id="KW-1185">Reference proteome</keyword>
<dbReference type="Proteomes" id="UP000636505">
    <property type="component" value="Unassembled WGS sequence"/>
</dbReference>
<name>A0A8J7DSQ9_9CYAN</name>
<feature type="compositionally biased region" description="Basic residues" evidence="1">
    <location>
        <begin position="8"/>
        <end position="22"/>
    </location>
</feature>
<dbReference type="AlphaFoldDB" id="A0A8J7DSQ9"/>
<comment type="caution">
    <text evidence="3">The sequence shown here is derived from an EMBL/GenBank/DDBJ whole genome shotgun (WGS) entry which is preliminary data.</text>
</comment>
<feature type="domain" description="LysR substrate-binding" evidence="2">
    <location>
        <begin position="21"/>
        <end position="115"/>
    </location>
</feature>